<dbReference type="SUPFAM" id="SSF53756">
    <property type="entry name" value="UDP-Glycosyltransferase/glycogen phosphorylase"/>
    <property type="match status" value="1"/>
</dbReference>
<feature type="domain" description="WsaF C-terminal" evidence="1">
    <location>
        <begin position="258"/>
        <end position="382"/>
    </location>
</feature>
<dbReference type="AlphaFoldDB" id="A0A951QGL6"/>
<accession>A0A951QGL6</accession>
<comment type="caution">
    <text evidence="2">The sequence shown here is derived from an EMBL/GenBank/DDBJ whole genome shotgun (WGS) entry which is preliminary data.</text>
</comment>
<dbReference type="GO" id="GO:0016757">
    <property type="term" value="F:glycosyltransferase activity"/>
    <property type="evidence" value="ECO:0007669"/>
    <property type="project" value="TreeGrafter"/>
</dbReference>
<proteinExistence type="predicted"/>
<protein>
    <submittedName>
        <fullName evidence="2">Glycosyltransferase family 4 protein</fullName>
    </submittedName>
</protein>
<gene>
    <name evidence="2" type="ORF">KME15_27570</name>
</gene>
<dbReference type="CDD" id="cd03801">
    <property type="entry name" value="GT4_PimA-like"/>
    <property type="match status" value="1"/>
</dbReference>
<dbReference type="InterPro" id="IPR055050">
    <property type="entry name" value="WsaF_C"/>
</dbReference>
<evidence type="ECO:0000313" key="3">
    <source>
        <dbReference type="Proteomes" id="UP000757435"/>
    </source>
</evidence>
<reference evidence="2" key="1">
    <citation type="submission" date="2021-05" db="EMBL/GenBank/DDBJ databases">
        <authorList>
            <person name="Pietrasiak N."/>
            <person name="Ward R."/>
            <person name="Stajich J.E."/>
            <person name="Kurbessoian T."/>
        </authorList>
    </citation>
    <scope>NUCLEOTIDE SEQUENCE</scope>
    <source>
        <strain evidence="2">UHER 2000/2452</strain>
    </source>
</reference>
<dbReference type="PANTHER" id="PTHR45947:SF3">
    <property type="entry name" value="SULFOQUINOVOSYL TRANSFERASE SQD2"/>
    <property type="match status" value="1"/>
</dbReference>
<evidence type="ECO:0000259" key="1">
    <source>
        <dbReference type="Pfam" id="PF22772"/>
    </source>
</evidence>
<dbReference type="Gene3D" id="3.40.50.11090">
    <property type="match status" value="1"/>
</dbReference>
<evidence type="ECO:0000313" key="2">
    <source>
        <dbReference type="EMBL" id="MBW4662425.1"/>
    </source>
</evidence>
<name>A0A951QGL6_9CYAN</name>
<dbReference type="Proteomes" id="UP000757435">
    <property type="component" value="Unassembled WGS sequence"/>
</dbReference>
<dbReference type="Pfam" id="PF22772">
    <property type="entry name" value="WsaF_C"/>
    <property type="match status" value="1"/>
</dbReference>
<dbReference type="Gene3D" id="3.40.50.2000">
    <property type="entry name" value="Glycogen Phosphorylase B"/>
    <property type="match status" value="1"/>
</dbReference>
<organism evidence="2 3">
    <name type="scientific">Drouetiella hepatica Uher 2000/2452</name>
    <dbReference type="NCBI Taxonomy" id="904376"/>
    <lineage>
        <taxon>Bacteria</taxon>
        <taxon>Bacillati</taxon>
        <taxon>Cyanobacteriota</taxon>
        <taxon>Cyanophyceae</taxon>
        <taxon>Oculatellales</taxon>
        <taxon>Oculatellaceae</taxon>
        <taxon>Drouetiella</taxon>
    </lineage>
</organism>
<dbReference type="PANTHER" id="PTHR45947">
    <property type="entry name" value="SULFOQUINOVOSYL TRANSFERASE SQD2"/>
    <property type="match status" value="1"/>
</dbReference>
<dbReference type="EMBL" id="JAHHHD010000075">
    <property type="protein sequence ID" value="MBW4662425.1"/>
    <property type="molecule type" value="Genomic_DNA"/>
</dbReference>
<dbReference type="InterPro" id="IPR050194">
    <property type="entry name" value="Glycosyltransferase_grp1"/>
</dbReference>
<sequence length="432" mass="49425">MLAPRTTLFNQGAHFRQFESAQNHGESRGMSALNASWISRKLARFWKLKAQKSALEKQVDHLRSFVSYQSSGGRPPFYSTDMSRLRITWVIPDFLPGAGGHMTIFRIASYLERAGHDVRFLIQNPSVHKSGADALDTINEHFQPFSGAVELFQGVTPDVEGDALIATDRFTCYPVRAMDRFIRKFYFVQDYEPSFYPVGSESLLTEATYHFDFDCLCAGDWLHKRMSEQFGRWSMSWPLAYDRAIYNMDSVPAPRHRKRIALYARYVTPRRAVELAFMALEILQSRNVDFEVDFFGWRLGKLNVKFPYRDLGILKAEELADLYREATVGVVFSATNHSLVNKEMMACGLPVIDLNLDTVRSIFPDDAMAFAEPTPEGIADQIQRLLQQPDERDRLRMGGLSYVKDLSWEKSARVVESAIQARVGQARERGRE</sequence>
<reference evidence="2" key="2">
    <citation type="journal article" date="2022" name="Microbiol. Resour. Announc.">
        <title>Metagenome Sequencing to Explore Phylogenomics of Terrestrial Cyanobacteria.</title>
        <authorList>
            <person name="Ward R.D."/>
            <person name="Stajich J.E."/>
            <person name="Johansen J.R."/>
            <person name="Huntemann M."/>
            <person name="Clum A."/>
            <person name="Foster B."/>
            <person name="Foster B."/>
            <person name="Roux S."/>
            <person name="Palaniappan K."/>
            <person name="Varghese N."/>
            <person name="Mukherjee S."/>
            <person name="Reddy T.B.K."/>
            <person name="Daum C."/>
            <person name="Copeland A."/>
            <person name="Chen I.A."/>
            <person name="Ivanova N.N."/>
            <person name="Kyrpides N.C."/>
            <person name="Shapiro N."/>
            <person name="Eloe-Fadrosh E.A."/>
            <person name="Pietrasiak N."/>
        </authorList>
    </citation>
    <scope>NUCLEOTIDE SEQUENCE</scope>
    <source>
        <strain evidence="2">UHER 2000/2452</strain>
    </source>
</reference>